<reference evidence="5 6" key="1">
    <citation type="submission" date="2019-02" db="EMBL/GenBank/DDBJ databases">
        <title>Draft genome sequences of novel Actinobacteria.</title>
        <authorList>
            <person name="Sahin N."/>
            <person name="Ay H."/>
            <person name="Saygin H."/>
        </authorList>
    </citation>
    <scope>NUCLEOTIDE SEQUENCE [LARGE SCALE GENOMIC DNA]</scope>
    <source>
        <strain evidence="5 6">KC603</strain>
    </source>
</reference>
<dbReference type="Gene3D" id="1.10.260.40">
    <property type="entry name" value="lambda repressor-like DNA-binding domains"/>
    <property type="match status" value="1"/>
</dbReference>
<dbReference type="EMBL" id="SMKL01000026">
    <property type="protein sequence ID" value="TDC50926.1"/>
    <property type="molecule type" value="Genomic_DNA"/>
</dbReference>
<evidence type="ECO:0000256" key="3">
    <source>
        <dbReference type="ARBA" id="ARBA00023163"/>
    </source>
</evidence>
<evidence type="ECO:0000313" key="5">
    <source>
        <dbReference type="EMBL" id="TDC50926.1"/>
    </source>
</evidence>
<sequence length="341" mass="36252">MTAPRRKVGIREVAALAEVASGTVSHYLNRPDRVSAEKAQRIRRAIDTLGFVPNHAGRQLRLGRSDAVAYLAPDVSNPFFAAVAEGVERRAAAAGLSVFIANTHATRDREDAYLRQFEQHRVRGLLVASHEPMEERLAHLRERGTPSVLLGRAAAGSAQPSVAVDEVMGGRLAARHLLELGRRRLAFVGGPLRIRQAGDRLQGAGDAVRESGAGSLEVLTTTVRTIAAGRAVAAELLARPATRRPDAVVAVNDLVALGLLQALVAAGVRVPEDVAVIGYDDIEFAAASLIPLSSIRAPQVDFGAAAVDLLLGLLDGTADDTQRTYPPELVVRASTRPQEQP</sequence>
<dbReference type="SUPFAM" id="SSF47413">
    <property type="entry name" value="lambda repressor-like DNA-binding domains"/>
    <property type="match status" value="1"/>
</dbReference>
<dbReference type="CDD" id="cd01392">
    <property type="entry name" value="HTH_LacI"/>
    <property type="match status" value="1"/>
</dbReference>
<dbReference type="GO" id="GO:0003700">
    <property type="term" value="F:DNA-binding transcription factor activity"/>
    <property type="evidence" value="ECO:0007669"/>
    <property type="project" value="TreeGrafter"/>
</dbReference>
<keyword evidence="2" id="KW-0238">DNA-binding</keyword>
<gene>
    <name evidence="5" type="ORF">E1212_13350</name>
</gene>
<dbReference type="InterPro" id="IPR000843">
    <property type="entry name" value="HTH_LacI"/>
</dbReference>
<evidence type="ECO:0000256" key="1">
    <source>
        <dbReference type="ARBA" id="ARBA00023015"/>
    </source>
</evidence>
<dbReference type="Proteomes" id="UP000295621">
    <property type="component" value="Unassembled WGS sequence"/>
</dbReference>
<feature type="domain" description="HTH lacI-type" evidence="4">
    <location>
        <begin position="8"/>
        <end position="62"/>
    </location>
</feature>
<dbReference type="AlphaFoldDB" id="A0A4R4RNB9"/>
<dbReference type="InterPro" id="IPR046335">
    <property type="entry name" value="LacI/GalR-like_sensor"/>
</dbReference>
<comment type="caution">
    <text evidence="5">The sequence shown here is derived from an EMBL/GenBank/DDBJ whole genome shotgun (WGS) entry which is preliminary data.</text>
</comment>
<proteinExistence type="predicted"/>
<name>A0A4R4RNB9_9ACTN</name>
<keyword evidence="3" id="KW-0804">Transcription</keyword>
<dbReference type="PROSITE" id="PS50932">
    <property type="entry name" value="HTH_LACI_2"/>
    <property type="match status" value="1"/>
</dbReference>
<evidence type="ECO:0000259" key="4">
    <source>
        <dbReference type="PROSITE" id="PS50932"/>
    </source>
</evidence>
<dbReference type="PANTHER" id="PTHR30146:SF109">
    <property type="entry name" value="HTH-TYPE TRANSCRIPTIONAL REGULATOR GALS"/>
    <property type="match status" value="1"/>
</dbReference>
<dbReference type="SMART" id="SM00354">
    <property type="entry name" value="HTH_LACI"/>
    <property type="match status" value="1"/>
</dbReference>
<dbReference type="InterPro" id="IPR028082">
    <property type="entry name" value="Peripla_BP_I"/>
</dbReference>
<dbReference type="RefSeq" id="WP_131983192.1">
    <property type="nucleotide sequence ID" value="NZ_SMKL01000026.1"/>
</dbReference>
<dbReference type="Pfam" id="PF13377">
    <property type="entry name" value="Peripla_BP_3"/>
    <property type="match status" value="1"/>
</dbReference>
<dbReference type="PANTHER" id="PTHR30146">
    <property type="entry name" value="LACI-RELATED TRANSCRIPTIONAL REPRESSOR"/>
    <property type="match status" value="1"/>
</dbReference>
<dbReference type="InterPro" id="IPR010982">
    <property type="entry name" value="Lambda_DNA-bd_dom_sf"/>
</dbReference>
<dbReference type="GO" id="GO:0000976">
    <property type="term" value="F:transcription cis-regulatory region binding"/>
    <property type="evidence" value="ECO:0007669"/>
    <property type="project" value="TreeGrafter"/>
</dbReference>
<dbReference type="SUPFAM" id="SSF53822">
    <property type="entry name" value="Periplasmic binding protein-like I"/>
    <property type="match status" value="1"/>
</dbReference>
<keyword evidence="6" id="KW-1185">Reference proteome</keyword>
<organism evidence="5 6">
    <name type="scientific">Jiangella ureilytica</name>
    <dbReference type="NCBI Taxonomy" id="2530374"/>
    <lineage>
        <taxon>Bacteria</taxon>
        <taxon>Bacillati</taxon>
        <taxon>Actinomycetota</taxon>
        <taxon>Actinomycetes</taxon>
        <taxon>Jiangellales</taxon>
        <taxon>Jiangellaceae</taxon>
        <taxon>Jiangella</taxon>
    </lineage>
</organism>
<evidence type="ECO:0000313" key="6">
    <source>
        <dbReference type="Proteomes" id="UP000295621"/>
    </source>
</evidence>
<protein>
    <submittedName>
        <fullName evidence="5">LacI family transcriptional regulator</fullName>
    </submittedName>
</protein>
<accession>A0A4R4RNB9</accession>
<dbReference type="OrthoDB" id="3467214at2"/>
<evidence type="ECO:0000256" key="2">
    <source>
        <dbReference type="ARBA" id="ARBA00023125"/>
    </source>
</evidence>
<dbReference type="Pfam" id="PF00356">
    <property type="entry name" value="LacI"/>
    <property type="match status" value="1"/>
</dbReference>
<keyword evidence="1" id="KW-0805">Transcription regulation</keyword>
<dbReference type="Gene3D" id="3.40.50.2300">
    <property type="match status" value="2"/>
</dbReference>